<sequence>MLVSSQQPSGSALENNQTSFSNWLHSTNTINTETKSGNQIHADAIGDEDSDSGSIDVASILLIIRRDVKTINRKFDELEQSVNDLKRENIEINIKK</sequence>
<organism evidence="2 3">
    <name type="scientific">Dreissena polymorpha</name>
    <name type="common">Zebra mussel</name>
    <name type="synonym">Mytilus polymorpha</name>
    <dbReference type="NCBI Taxonomy" id="45954"/>
    <lineage>
        <taxon>Eukaryota</taxon>
        <taxon>Metazoa</taxon>
        <taxon>Spiralia</taxon>
        <taxon>Lophotrochozoa</taxon>
        <taxon>Mollusca</taxon>
        <taxon>Bivalvia</taxon>
        <taxon>Autobranchia</taxon>
        <taxon>Heteroconchia</taxon>
        <taxon>Euheterodonta</taxon>
        <taxon>Imparidentia</taxon>
        <taxon>Neoheterodontei</taxon>
        <taxon>Myida</taxon>
        <taxon>Dreissenoidea</taxon>
        <taxon>Dreissenidae</taxon>
        <taxon>Dreissena</taxon>
    </lineage>
</organism>
<reference evidence="2" key="2">
    <citation type="submission" date="2020-11" db="EMBL/GenBank/DDBJ databases">
        <authorList>
            <person name="McCartney M.A."/>
            <person name="Auch B."/>
            <person name="Kono T."/>
            <person name="Mallez S."/>
            <person name="Becker A."/>
            <person name="Gohl D.M."/>
            <person name="Silverstein K.A.T."/>
            <person name="Koren S."/>
            <person name="Bechman K.B."/>
            <person name="Herman A."/>
            <person name="Abrahante J.E."/>
            <person name="Garbe J."/>
        </authorList>
    </citation>
    <scope>NUCLEOTIDE SEQUENCE</scope>
    <source>
        <strain evidence="2">Duluth1</strain>
        <tissue evidence="2">Whole animal</tissue>
    </source>
</reference>
<gene>
    <name evidence="2" type="ORF">DPMN_161875</name>
</gene>
<proteinExistence type="predicted"/>
<evidence type="ECO:0000313" key="3">
    <source>
        <dbReference type="Proteomes" id="UP000828390"/>
    </source>
</evidence>
<feature type="coiled-coil region" evidence="1">
    <location>
        <begin position="68"/>
        <end position="95"/>
    </location>
</feature>
<keyword evidence="1" id="KW-0175">Coiled coil</keyword>
<dbReference type="EMBL" id="JAIWYP010000008">
    <property type="protein sequence ID" value="KAH3783925.1"/>
    <property type="molecule type" value="Genomic_DNA"/>
</dbReference>
<keyword evidence="3" id="KW-1185">Reference proteome</keyword>
<evidence type="ECO:0000256" key="1">
    <source>
        <dbReference type="SAM" id="Coils"/>
    </source>
</evidence>
<protein>
    <submittedName>
        <fullName evidence="2">Uncharacterized protein</fullName>
    </submittedName>
</protein>
<name>A0A9D4EPL1_DREPO</name>
<accession>A0A9D4EPL1</accession>
<evidence type="ECO:0000313" key="2">
    <source>
        <dbReference type="EMBL" id="KAH3783925.1"/>
    </source>
</evidence>
<dbReference type="AlphaFoldDB" id="A0A9D4EPL1"/>
<reference evidence="2" key="1">
    <citation type="journal article" date="2019" name="bioRxiv">
        <title>The Genome of the Zebra Mussel, Dreissena polymorpha: A Resource for Invasive Species Research.</title>
        <authorList>
            <person name="McCartney M.A."/>
            <person name="Auch B."/>
            <person name="Kono T."/>
            <person name="Mallez S."/>
            <person name="Zhang Y."/>
            <person name="Obille A."/>
            <person name="Becker A."/>
            <person name="Abrahante J.E."/>
            <person name="Garbe J."/>
            <person name="Badalamenti J.P."/>
            <person name="Herman A."/>
            <person name="Mangelson H."/>
            <person name="Liachko I."/>
            <person name="Sullivan S."/>
            <person name="Sone E.D."/>
            <person name="Koren S."/>
            <person name="Silverstein K.A.T."/>
            <person name="Beckman K.B."/>
            <person name="Gohl D.M."/>
        </authorList>
    </citation>
    <scope>NUCLEOTIDE SEQUENCE</scope>
    <source>
        <strain evidence="2">Duluth1</strain>
        <tissue evidence="2">Whole animal</tissue>
    </source>
</reference>
<comment type="caution">
    <text evidence="2">The sequence shown here is derived from an EMBL/GenBank/DDBJ whole genome shotgun (WGS) entry which is preliminary data.</text>
</comment>
<dbReference type="Proteomes" id="UP000828390">
    <property type="component" value="Unassembled WGS sequence"/>
</dbReference>